<evidence type="ECO:0000256" key="1">
    <source>
        <dbReference type="SAM" id="MobiDB-lite"/>
    </source>
</evidence>
<evidence type="ECO:0000313" key="3">
    <source>
        <dbReference type="Proteomes" id="UP000177369"/>
    </source>
</evidence>
<gene>
    <name evidence="2" type="ORF">A3D04_02400</name>
</gene>
<feature type="region of interest" description="Disordered" evidence="1">
    <location>
        <begin position="1"/>
        <end position="22"/>
    </location>
</feature>
<name>A0A1F5G7F5_9BACT</name>
<dbReference type="EMBL" id="MFBD01000043">
    <property type="protein sequence ID" value="OGD87798.1"/>
    <property type="molecule type" value="Genomic_DNA"/>
</dbReference>
<proteinExistence type="predicted"/>
<organism evidence="2 3">
    <name type="scientific">Candidatus Curtissbacteria bacterium RIFCSPHIGHO2_02_FULL_40_16b</name>
    <dbReference type="NCBI Taxonomy" id="1797714"/>
    <lineage>
        <taxon>Bacteria</taxon>
        <taxon>Candidatus Curtissiibacteriota</taxon>
    </lineage>
</organism>
<evidence type="ECO:0000313" key="2">
    <source>
        <dbReference type="EMBL" id="OGD87798.1"/>
    </source>
</evidence>
<dbReference type="Proteomes" id="UP000177369">
    <property type="component" value="Unassembled WGS sequence"/>
</dbReference>
<dbReference type="STRING" id="1797714.A3D04_02400"/>
<reference evidence="2 3" key="1">
    <citation type="journal article" date="2016" name="Nat. Commun.">
        <title>Thousands of microbial genomes shed light on interconnected biogeochemical processes in an aquifer system.</title>
        <authorList>
            <person name="Anantharaman K."/>
            <person name="Brown C.T."/>
            <person name="Hug L.A."/>
            <person name="Sharon I."/>
            <person name="Castelle C.J."/>
            <person name="Probst A.J."/>
            <person name="Thomas B.C."/>
            <person name="Singh A."/>
            <person name="Wilkins M.J."/>
            <person name="Karaoz U."/>
            <person name="Brodie E.L."/>
            <person name="Williams K.H."/>
            <person name="Hubbard S.S."/>
            <person name="Banfield J.F."/>
        </authorList>
    </citation>
    <scope>NUCLEOTIDE SEQUENCE [LARGE SCALE GENOMIC DNA]</scope>
</reference>
<comment type="caution">
    <text evidence="2">The sequence shown here is derived from an EMBL/GenBank/DDBJ whole genome shotgun (WGS) entry which is preliminary data.</text>
</comment>
<accession>A0A1F5G7F5</accession>
<protein>
    <submittedName>
        <fullName evidence="2">Uncharacterized protein</fullName>
    </submittedName>
</protein>
<sequence length="103" mass="11835">MNKDFETLQEQTSEDQNEPSINRQLVDLEEFIRDRRRINFDPVLGDETKPSLHIADHLAEDESVSNRNASIIDVSSLRAEHSAFGSSLRAERIRKQKSREKAA</sequence>
<dbReference type="AlphaFoldDB" id="A0A1F5G7F5"/>